<sequence>MKLSISLQIALLVFLFPVLIFSQSEMATNDLKWMKNWTNFDPSETYYPEADKKLPNVIDKDTYLNNSSVYLLSGNTYVTNNAKLTIEEGTIIRCDRDNPSSLIVTKGATLIARGSYTKPIVFTSNQTEKSRKPGDWGGISIAGGGSTNTLSGMGRIEGDFNPILSGYGGNTADEITTILSYIRIEYAGKKINRSKELNGLSLYALGKNSIISNIMVSYSADDSYEFFGGNAELSNLISFKAKDDDFDFTEGFQGNLTNIVAIRHPYISDTSGSYAIEIDGYTEGKGVRSISSLSKVSIDGGYLISLSEQDNYQYTVAAISAKYRGQLTLTNSRISGFANIVAFDASYSNATEIKNAFTLENSVFNVHGEAIQTALGNNATLQNLVKYNMYTNHFKEVTDFFSDPMNKHLPDFSLKDNLGNYTVMH</sequence>
<protein>
    <submittedName>
        <fullName evidence="1">Uncharacterized protein</fullName>
    </submittedName>
</protein>
<comment type="caution">
    <text evidence="1">The sequence shown here is derived from an EMBL/GenBank/DDBJ whole genome shotgun (WGS) entry which is preliminary data.</text>
</comment>
<keyword evidence="2" id="KW-1185">Reference proteome</keyword>
<dbReference type="EMBL" id="SGXE01000004">
    <property type="protein sequence ID" value="RZS92308.1"/>
    <property type="molecule type" value="Genomic_DNA"/>
</dbReference>
<accession>A0A4Q7NZ79</accession>
<dbReference type="RefSeq" id="WP_130287468.1">
    <property type="nucleotide sequence ID" value="NZ_SGXE01000004.1"/>
</dbReference>
<organism evidence="1 2">
    <name type="scientific">Aquimarina brevivitae</name>
    <dbReference type="NCBI Taxonomy" id="323412"/>
    <lineage>
        <taxon>Bacteria</taxon>
        <taxon>Pseudomonadati</taxon>
        <taxon>Bacteroidota</taxon>
        <taxon>Flavobacteriia</taxon>
        <taxon>Flavobacteriales</taxon>
        <taxon>Flavobacteriaceae</taxon>
        <taxon>Aquimarina</taxon>
    </lineage>
</organism>
<name>A0A4Q7NZ79_9FLAO</name>
<dbReference type="OrthoDB" id="1521716at2"/>
<dbReference type="AlphaFoldDB" id="A0A4Q7NZ79"/>
<reference evidence="1 2" key="1">
    <citation type="submission" date="2019-02" db="EMBL/GenBank/DDBJ databases">
        <title>Genomic Encyclopedia of Type Strains, Phase IV (KMG-IV): sequencing the most valuable type-strain genomes for metagenomic binning, comparative biology and taxonomic classification.</title>
        <authorList>
            <person name="Goeker M."/>
        </authorList>
    </citation>
    <scope>NUCLEOTIDE SEQUENCE [LARGE SCALE GENOMIC DNA]</scope>
    <source>
        <strain evidence="1 2">DSM 17196</strain>
    </source>
</reference>
<dbReference type="PANTHER" id="PTHR41339:SF1">
    <property type="entry name" value="SECRETED PROTEIN"/>
    <property type="match status" value="1"/>
</dbReference>
<gene>
    <name evidence="1" type="ORF">EV197_2946</name>
</gene>
<evidence type="ECO:0000313" key="1">
    <source>
        <dbReference type="EMBL" id="RZS92308.1"/>
    </source>
</evidence>
<proteinExistence type="predicted"/>
<evidence type="ECO:0000313" key="2">
    <source>
        <dbReference type="Proteomes" id="UP000292262"/>
    </source>
</evidence>
<dbReference type="Proteomes" id="UP000292262">
    <property type="component" value="Unassembled WGS sequence"/>
</dbReference>
<dbReference type="InterPro" id="IPR011050">
    <property type="entry name" value="Pectin_lyase_fold/virulence"/>
</dbReference>
<dbReference type="SUPFAM" id="SSF51126">
    <property type="entry name" value="Pectin lyase-like"/>
    <property type="match status" value="1"/>
</dbReference>
<dbReference type="PANTHER" id="PTHR41339">
    <property type="entry name" value="LIPL48"/>
    <property type="match status" value="1"/>
</dbReference>